<evidence type="ECO:0000259" key="7">
    <source>
        <dbReference type="PROSITE" id="PS51077"/>
    </source>
</evidence>
<dbReference type="Gene3D" id="3.30.450.40">
    <property type="match status" value="1"/>
</dbReference>
<dbReference type="RefSeq" id="WP_244890186.1">
    <property type="nucleotide sequence ID" value="NZ_CTEE01000001.1"/>
</dbReference>
<evidence type="ECO:0000256" key="2">
    <source>
        <dbReference type="ARBA" id="ARBA00023015"/>
    </source>
</evidence>
<evidence type="ECO:0000313" key="10">
    <source>
        <dbReference type="Proteomes" id="UP000199251"/>
    </source>
</evidence>
<dbReference type="SMART" id="SM00346">
    <property type="entry name" value="HTH_ICLR"/>
    <property type="match status" value="1"/>
</dbReference>
<dbReference type="InterPro" id="IPR036390">
    <property type="entry name" value="WH_DNA-bd_sf"/>
</dbReference>
<dbReference type="AlphaFoldDB" id="A0A0E3WE47"/>
<dbReference type="STRING" id="141349.BN1232_05843"/>
<keyword evidence="2" id="KW-0805">Transcription regulation</keyword>
<protein>
    <recommendedName>
        <fullName evidence="6">Glycerol operon regulatory protein</fullName>
    </recommendedName>
</protein>
<dbReference type="SUPFAM" id="SSF46785">
    <property type="entry name" value="Winged helix' DNA-binding domain"/>
    <property type="match status" value="1"/>
</dbReference>
<dbReference type="FunFam" id="1.10.10.10:FF:000056">
    <property type="entry name" value="IclR family transcriptional regulator"/>
    <property type="match status" value="1"/>
</dbReference>
<dbReference type="InterPro" id="IPR050707">
    <property type="entry name" value="HTH_MetabolicPath_Reg"/>
</dbReference>
<feature type="domain" description="IclR-ED" evidence="8">
    <location>
        <begin position="72"/>
        <end position="251"/>
    </location>
</feature>
<accession>A0A0E3WE47</accession>
<proteinExistence type="predicted"/>
<organism evidence="9 10">
    <name type="scientific">Mycobacterium lentiflavum</name>
    <dbReference type="NCBI Taxonomy" id="141349"/>
    <lineage>
        <taxon>Bacteria</taxon>
        <taxon>Bacillati</taxon>
        <taxon>Actinomycetota</taxon>
        <taxon>Actinomycetes</taxon>
        <taxon>Mycobacteriales</taxon>
        <taxon>Mycobacteriaceae</taxon>
        <taxon>Mycobacterium</taxon>
        <taxon>Mycobacterium simiae complex</taxon>
    </lineage>
</organism>
<dbReference type="InterPro" id="IPR005471">
    <property type="entry name" value="Tscrpt_reg_IclR_N"/>
</dbReference>
<dbReference type="Proteomes" id="UP000199251">
    <property type="component" value="Unassembled WGS sequence"/>
</dbReference>
<evidence type="ECO:0000256" key="3">
    <source>
        <dbReference type="ARBA" id="ARBA00023125"/>
    </source>
</evidence>
<dbReference type="EMBL" id="CTEE01000001">
    <property type="protein sequence ID" value="CQD23040.1"/>
    <property type="molecule type" value="Genomic_DNA"/>
</dbReference>
<dbReference type="GO" id="GO:0045892">
    <property type="term" value="P:negative regulation of DNA-templated transcription"/>
    <property type="evidence" value="ECO:0007669"/>
    <property type="project" value="TreeGrafter"/>
</dbReference>
<evidence type="ECO:0000256" key="6">
    <source>
        <dbReference type="ARBA" id="ARBA00070406"/>
    </source>
</evidence>
<dbReference type="SUPFAM" id="SSF55781">
    <property type="entry name" value="GAF domain-like"/>
    <property type="match status" value="1"/>
</dbReference>
<dbReference type="InterPro" id="IPR014757">
    <property type="entry name" value="Tscrpt_reg_IclR_C"/>
</dbReference>
<sequence length="263" mass="28304">MSFQGDADTVQSVARTFAILEHMAASGGEAGVSDLAGQLGLALPTIHRLMRTLMSLGYVRQLPSRRYALGPALARLSHQAYQMLGEWARPSLLRLEAAVGETANLATLDGEMVAYIGQIPSRHQMRMFTEVGRRVHAHSTGVGKAILSVLDERSLRRIIDHTGMPKYTDRTIVDFVKLQRELDVIRARGYAIDDGEQEDGVRCLALAVPGALPPTAVSVSGPSSRITADSEERIVEALCIAADELSEVLGGYGKSSTHLGASI</sequence>
<dbReference type="Gene3D" id="1.10.10.10">
    <property type="entry name" value="Winged helix-like DNA-binding domain superfamily/Winged helix DNA-binding domain"/>
    <property type="match status" value="1"/>
</dbReference>
<dbReference type="GO" id="GO:0003677">
    <property type="term" value="F:DNA binding"/>
    <property type="evidence" value="ECO:0007669"/>
    <property type="project" value="UniProtKB-KW"/>
</dbReference>
<dbReference type="InterPro" id="IPR029016">
    <property type="entry name" value="GAF-like_dom_sf"/>
</dbReference>
<reference evidence="9 10" key="1">
    <citation type="submission" date="2015-03" db="EMBL/GenBank/DDBJ databases">
        <authorList>
            <person name="Urmite Genomes"/>
        </authorList>
    </citation>
    <scope>NUCLEOTIDE SEQUENCE [LARGE SCALE GENOMIC DNA]</scope>
    <source>
        <strain evidence="9 10">CSUR P1491</strain>
    </source>
</reference>
<dbReference type="PROSITE" id="PS51077">
    <property type="entry name" value="HTH_ICLR"/>
    <property type="match status" value="1"/>
</dbReference>
<comment type="function">
    <text evidence="5">May be an activator protein for the gylABX operon.</text>
</comment>
<name>A0A0E3WE47_MYCLN</name>
<dbReference type="GO" id="GO:0003700">
    <property type="term" value="F:DNA-binding transcription factor activity"/>
    <property type="evidence" value="ECO:0007669"/>
    <property type="project" value="TreeGrafter"/>
</dbReference>
<evidence type="ECO:0000256" key="1">
    <source>
        <dbReference type="ARBA" id="ARBA00022798"/>
    </source>
</evidence>
<dbReference type="InterPro" id="IPR036388">
    <property type="entry name" value="WH-like_DNA-bd_sf"/>
</dbReference>
<keyword evidence="3" id="KW-0238">DNA-binding</keyword>
<keyword evidence="1" id="KW-0319">Glycerol metabolism</keyword>
<dbReference type="PROSITE" id="PS51078">
    <property type="entry name" value="ICLR_ED"/>
    <property type="match status" value="1"/>
</dbReference>
<feature type="domain" description="HTH iclR-type" evidence="7">
    <location>
        <begin position="10"/>
        <end position="71"/>
    </location>
</feature>
<dbReference type="Pfam" id="PF01614">
    <property type="entry name" value="IclR_C"/>
    <property type="match status" value="1"/>
</dbReference>
<evidence type="ECO:0000259" key="8">
    <source>
        <dbReference type="PROSITE" id="PS51078"/>
    </source>
</evidence>
<keyword evidence="4" id="KW-0804">Transcription</keyword>
<evidence type="ECO:0000256" key="5">
    <source>
        <dbReference type="ARBA" id="ARBA00058938"/>
    </source>
</evidence>
<dbReference type="PANTHER" id="PTHR30136:SF24">
    <property type="entry name" value="HTH-TYPE TRANSCRIPTIONAL REPRESSOR ALLR"/>
    <property type="match status" value="1"/>
</dbReference>
<evidence type="ECO:0000256" key="4">
    <source>
        <dbReference type="ARBA" id="ARBA00023163"/>
    </source>
</evidence>
<dbReference type="Pfam" id="PF09339">
    <property type="entry name" value="HTH_IclR"/>
    <property type="match status" value="1"/>
</dbReference>
<gene>
    <name evidence="9" type="ORF">BN1232_05843</name>
</gene>
<dbReference type="GO" id="GO:0006071">
    <property type="term" value="P:glycerol metabolic process"/>
    <property type="evidence" value="ECO:0007669"/>
    <property type="project" value="UniProtKB-KW"/>
</dbReference>
<dbReference type="PANTHER" id="PTHR30136">
    <property type="entry name" value="HELIX-TURN-HELIX TRANSCRIPTIONAL REGULATOR, ICLR FAMILY"/>
    <property type="match status" value="1"/>
</dbReference>
<evidence type="ECO:0000313" key="9">
    <source>
        <dbReference type="EMBL" id="CQD23040.1"/>
    </source>
</evidence>